<evidence type="ECO:0000256" key="1">
    <source>
        <dbReference type="SAM" id="Coils"/>
    </source>
</evidence>
<protein>
    <submittedName>
        <fullName evidence="2">Uncharacterized protein</fullName>
    </submittedName>
</protein>
<evidence type="ECO:0000313" key="2">
    <source>
        <dbReference type="EMBL" id="ETL84246.1"/>
    </source>
</evidence>
<dbReference type="OrthoDB" id="127745at2759"/>
<dbReference type="EMBL" id="KI681859">
    <property type="protein sequence ID" value="ETL84246.1"/>
    <property type="molecule type" value="Genomic_DNA"/>
</dbReference>
<reference evidence="2" key="1">
    <citation type="submission" date="2013-11" db="EMBL/GenBank/DDBJ databases">
        <title>The Genome Sequence of Phytophthora parasitica CHvinca01.</title>
        <authorList>
            <consortium name="The Broad Institute Genomics Platform"/>
            <person name="Russ C."/>
            <person name="Tyler B."/>
            <person name="Panabieres F."/>
            <person name="Shan W."/>
            <person name="Tripathy S."/>
            <person name="Grunwald N."/>
            <person name="Machado M."/>
            <person name="Johnson C.S."/>
            <person name="Arredondo F."/>
            <person name="Hong C."/>
            <person name="Coffey M."/>
            <person name="Young S.K."/>
            <person name="Zeng Q."/>
            <person name="Gargeya S."/>
            <person name="Fitzgerald M."/>
            <person name="Abouelleil A."/>
            <person name="Alvarado L."/>
            <person name="Chapman S.B."/>
            <person name="Gainer-Dewar J."/>
            <person name="Goldberg J."/>
            <person name="Griggs A."/>
            <person name="Gujja S."/>
            <person name="Hansen M."/>
            <person name="Howarth C."/>
            <person name="Imamovic A."/>
            <person name="Ireland A."/>
            <person name="Larimer J."/>
            <person name="McCowan C."/>
            <person name="Murphy C."/>
            <person name="Pearson M."/>
            <person name="Poon T.W."/>
            <person name="Priest M."/>
            <person name="Roberts A."/>
            <person name="Saif S."/>
            <person name="Shea T."/>
            <person name="Sykes S."/>
            <person name="Wortman J."/>
            <person name="Nusbaum C."/>
            <person name="Birren B."/>
        </authorList>
    </citation>
    <scope>NUCLEOTIDE SEQUENCE [LARGE SCALE GENOMIC DNA]</scope>
    <source>
        <strain evidence="2">CHvinca01</strain>
    </source>
</reference>
<proteinExistence type="predicted"/>
<organism evidence="2">
    <name type="scientific">Phytophthora nicotianae</name>
    <name type="common">Potato buckeye rot agent</name>
    <name type="synonym">Phytophthora parasitica</name>
    <dbReference type="NCBI Taxonomy" id="4792"/>
    <lineage>
        <taxon>Eukaryota</taxon>
        <taxon>Sar</taxon>
        <taxon>Stramenopiles</taxon>
        <taxon>Oomycota</taxon>
        <taxon>Peronosporomycetes</taxon>
        <taxon>Peronosporales</taxon>
        <taxon>Peronosporaceae</taxon>
        <taxon>Phytophthora</taxon>
    </lineage>
</organism>
<gene>
    <name evidence="2" type="ORF">L917_15895</name>
</gene>
<name>W2KG91_PHYNI</name>
<dbReference type="PANTHER" id="PTHR35796">
    <property type="entry name" value="HYPOTHETICAL CYTOSOLIC PROTEIN"/>
    <property type="match status" value="1"/>
</dbReference>
<sequence length="427" mass="48203">MNYEELEALEAVLAFVNARDDTTDLSPSHSTDASSYSVSIVPDDAVRLSEVTSDKKGICEPTSAVKQEIVRLKEMIKIPGRNRSRDLQKLETLQLQMEAEELQQRIQELRYTEMPVDEELLHPSTGTIQRPDGGRLDAWLGLAKRQKRLRNEAESENEYLRGLVQSQMKTIKKLKRLFHNQTVAKKFPSLVRRMIPTFVPDNGDHGLKVLERLGSSLNDLFLETDHVFQSNGFSSISSPFSQVNTQPLSSSSTRIEVLKCDVLPFDYRTLAKAIMRNLASDYTSDGKGKHIPPNLDMKVAARVDTLVIEELMKIQLRYMAVRHAEDNREVIVLTGQDELLEVFGVAVDSIKLQERSWCVLSAMSPGVCLLQMCMTVTVQAQPLLKDRREFTNKVCDLIARFEQEMSDSSLKEVEHELLHAAAQSGVS</sequence>
<accession>W2KG91</accession>
<dbReference type="AlphaFoldDB" id="W2KG91"/>
<keyword evidence="1" id="KW-0175">Coiled coil</keyword>
<dbReference type="PANTHER" id="PTHR35796:SF3">
    <property type="entry name" value="BHLH DOMAIN-CONTAINING PROTEIN"/>
    <property type="match status" value="1"/>
</dbReference>
<dbReference type="VEuPathDB" id="FungiDB:PPTG_20379"/>
<dbReference type="Proteomes" id="UP000054423">
    <property type="component" value="Unassembled WGS sequence"/>
</dbReference>
<feature type="coiled-coil region" evidence="1">
    <location>
        <begin position="85"/>
        <end position="112"/>
    </location>
</feature>